<evidence type="ECO:0000313" key="3">
    <source>
        <dbReference type="EMBL" id="RAI25153.1"/>
    </source>
</evidence>
<comment type="similarity">
    <text evidence="1">Belongs to the class-IV pyridoxal-phosphate-dependent aminotransferase family.</text>
</comment>
<evidence type="ECO:0000256" key="1">
    <source>
        <dbReference type="ARBA" id="ARBA00009320"/>
    </source>
</evidence>
<name>A0A327JIW1_9HYPH</name>
<keyword evidence="4" id="KW-1185">Reference proteome</keyword>
<dbReference type="Pfam" id="PF19798">
    <property type="entry name" value="Sulfotransfer_5"/>
    <property type="match status" value="1"/>
</dbReference>
<dbReference type="AlphaFoldDB" id="A0A327JIW1"/>
<protein>
    <submittedName>
        <fullName evidence="3">Sulfotransferase family protein</fullName>
    </submittedName>
</protein>
<keyword evidence="2" id="KW-0028">Amino-acid biosynthesis</keyword>
<dbReference type="InterPro" id="IPR050571">
    <property type="entry name" value="Class-IV_PLP-Dep_Aminotrnsfr"/>
</dbReference>
<keyword evidence="3" id="KW-0808">Transferase</keyword>
<sequence length="247" mass="27699">MRIAMWSGPRNISTAMMRSFENRPDTAVVDEPFYAAYLQMTGIDHPMTPEIIEAGETDWTKVVEFLLGPVPGSCPVFYQKQMTHHMIEGVGRDWLDDVVNVFLIRRPENVLASYSAKREEVTLRDIGFQEQADIFDEVADRLGKAPPVIDAADVLADPRAALTRLCEVVGIPFSENMLTWPAGRRASDGVWAPHWYGAVEKSTGFSPPSKAVAYEELSEDLKPICDDARPLYEKLARHRIMGETAKD</sequence>
<dbReference type="PANTHER" id="PTHR42743">
    <property type="entry name" value="AMINO-ACID AMINOTRANSFERASE"/>
    <property type="match status" value="1"/>
</dbReference>
<dbReference type="GO" id="GO:0016740">
    <property type="term" value="F:transferase activity"/>
    <property type="evidence" value="ECO:0007669"/>
    <property type="project" value="UniProtKB-KW"/>
</dbReference>
<evidence type="ECO:0000313" key="4">
    <source>
        <dbReference type="Proteomes" id="UP000249299"/>
    </source>
</evidence>
<dbReference type="Proteomes" id="UP000249299">
    <property type="component" value="Unassembled WGS sequence"/>
</dbReference>
<evidence type="ECO:0000256" key="2">
    <source>
        <dbReference type="ARBA" id="ARBA00023304"/>
    </source>
</evidence>
<comment type="caution">
    <text evidence="3">The sequence shown here is derived from an EMBL/GenBank/DDBJ whole genome shotgun (WGS) entry which is preliminary data.</text>
</comment>
<gene>
    <name evidence="3" type="ORF">CH339_19595</name>
</gene>
<dbReference type="EMBL" id="NPEV01000055">
    <property type="protein sequence ID" value="RAI25153.1"/>
    <property type="molecule type" value="Genomic_DNA"/>
</dbReference>
<reference evidence="3 4" key="1">
    <citation type="submission" date="2017-07" db="EMBL/GenBank/DDBJ databases">
        <title>Draft Genome Sequences of Select Purple Nonsulfur Bacteria.</title>
        <authorList>
            <person name="Lasarre B."/>
            <person name="Mckinlay J.B."/>
        </authorList>
    </citation>
    <scope>NUCLEOTIDE SEQUENCE [LARGE SCALE GENOMIC DNA]</scope>
    <source>
        <strain evidence="3 4">DSM 11290</strain>
    </source>
</reference>
<dbReference type="SUPFAM" id="SSF52540">
    <property type="entry name" value="P-loop containing nucleoside triphosphate hydrolases"/>
    <property type="match status" value="1"/>
</dbReference>
<accession>A0A327JIW1</accession>
<keyword evidence="2" id="KW-0100">Branched-chain amino acid biosynthesis</keyword>
<proteinExistence type="inferred from homology"/>
<dbReference type="Gene3D" id="3.40.50.300">
    <property type="entry name" value="P-loop containing nucleotide triphosphate hydrolases"/>
    <property type="match status" value="1"/>
</dbReference>
<dbReference type="OrthoDB" id="272985at2"/>
<dbReference type="PANTHER" id="PTHR42743:SF11">
    <property type="entry name" value="AMINODEOXYCHORISMATE LYASE"/>
    <property type="match status" value="1"/>
</dbReference>
<organism evidence="3 4">
    <name type="scientific">Rhodobium orientis</name>
    <dbReference type="NCBI Taxonomy" id="34017"/>
    <lineage>
        <taxon>Bacteria</taxon>
        <taxon>Pseudomonadati</taxon>
        <taxon>Pseudomonadota</taxon>
        <taxon>Alphaproteobacteria</taxon>
        <taxon>Hyphomicrobiales</taxon>
        <taxon>Rhodobiaceae</taxon>
        <taxon>Rhodobium</taxon>
    </lineage>
</organism>
<dbReference type="GO" id="GO:0009082">
    <property type="term" value="P:branched-chain amino acid biosynthetic process"/>
    <property type="evidence" value="ECO:0007669"/>
    <property type="project" value="UniProtKB-KW"/>
</dbReference>
<dbReference type="InterPro" id="IPR027417">
    <property type="entry name" value="P-loop_NTPase"/>
</dbReference>